<keyword evidence="3" id="KW-0472">Membrane</keyword>
<evidence type="ECO:0000256" key="1">
    <source>
        <dbReference type="ARBA" id="ARBA00022475"/>
    </source>
</evidence>
<dbReference type="Pfam" id="PF01547">
    <property type="entry name" value="SBP_bac_1"/>
    <property type="match status" value="1"/>
</dbReference>
<protein>
    <submittedName>
        <fullName evidence="6">Extracellular solute-binding protein</fullName>
    </submittedName>
</protein>
<dbReference type="InterPro" id="IPR006059">
    <property type="entry name" value="SBP"/>
</dbReference>
<reference evidence="6 7" key="1">
    <citation type="journal article" date="2007" name="Int. J. Syst. Evol. Microbiol.">
        <title>Paenibacillus ginsengarvi sp. nov., isolated from soil from ginseng cultivation.</title>
        <authorList>
            <person name="Yoon M.H."/>
            <person name="Ten L.N."/>
            <person name="Im W.T."/>
        </authorList>
    </citation>
    <scope>NUCLEOTIDE SEQUENCE [LARGE SCALE GENOMIC DNA]</scope>
    <source>
        <strain evidence="6 7">KCTC 13059</strain>
    </source>
</reference>
<evidence type="ECO:0000313" key="7">
    <source>
        <dbReference type="Proteomes" id="UP000282311"/>
    </source>
</evidence>
<accession>A0A3B0CIP3</accession>
<sequence length="468" mass="51904">MHSFRDAAYIMMNMMIRIIVKNKQHLHPISGGTEMKNRIGIPLSFMLIASVLLAGCGKGENEAGSKIGEDKGVPTISDAPVKIRAALDNAGVDDEFIEIVQEVLKKKHPNITLDYIKPGKGTTLKEQIAAGETPDIIISYNGNVASYNELDLLYDMTPLIKRYDYNLNRFEPYILEDAKIASTKDEIFALPIIVSYHALYYNKDIFDKFGTPYPTDGMSWQQVIDLAKKVTRTDGGTQYRGLDPGSIIWASQPLGIPAIDYKTDKATINTDTWKKVFELMKSIYAIPGNENKSDPRKGFLTDKTVAMYGNLNIISDLEIAAKDGLNWDVVQYPSYPEKPNTYGNASVNVMLITKTSKYKEQALQVIETATSDEVQLASAKQGRVTPLKDPQFKLAFGAGRDALKGKNVQGIFKSRPVKYPIASKYRSKAEAIVGTKFNQYVAGTVDVNTALAQAEEEINKMVEAERGK</sequence>
<dbReference type="PANTHER" id="PTHR43649">
    <property type="entry name" value="ARABINOSE-BINDING PROTEIN-RELATED"/>
    <property type="match status" value="1"/>
</dbReference>
<dbReference type="InterPro" id="IPR050490">
    <property type="entry name" value="Bact_solute-bd_prot1"/>
</dbReference>
<evidence type="ECO:0000256" key="4">
    <source>
        <dbReference type="ARBA" id="ARBA00023139"/>
    </source>
</evidence>
<evidence type="ECO:0000256" key="2">
    <source>
        <dbReference type="ARBA" id="ARBA00022729"/>
    </source>
</evidence>
<dbReference type="Proteomes" id="UP000282311">
    <property type="component" value="Unassembled WGS sequence"/>
</dbReference>
<proteinExistence type="predicted"/>
<dbReference type="AlphaFoldDB" id="A0A3B0CIP3"/>
<organism evidence="6 7">
    <name type="scientific">Paenibacillus ginsengarvi</name>
    <dbReference type="NCBI Taxonomy" id="400777"/>
    <lineage>
        <taxon>Bacteria</taxon>
        <taxon>Bacillati</taxon>
        <taxon>Bacillota</taxon>
        <taxon>Bacilli</taxon>
        <taxon>Bacillales</taxon>
        <taxon>Paenibacillaceae</taxon>
        <taxon>Paenibacillus</taxon>
    </lineage>
</organism>
<evidence type="ECO:0000256" key="5">
    <source>
        <dbReference type="ARBA" id="ARBA00023288"/>
    </source>
</evidence>
<name>A0A3B0CIP3_9BACL</name>
<keyword evidence="7" id="KW-1185">Reference proteome</keyword>
<keyword evidence="2" id="KW-0732">Signal</keyword>
<comment type="caution">
    <text evidence="6">The sequence shown here is derived from an EMBL/GenBank/DDBJ whole genome shotgun (WGS) entry which is preliminary data.</text>
</comment>
<keyword evidence="1" id="KW-1003">Cell membrane</keyword>
<dbReference type="SUPFAM" id="SSF53850">
    <property type="entry name" value="Periplasmic binding protein-like II"/>
    <property type="match status" value="1"/>
</dbReference>
<gene>
    <name evidence="6" type="ORF">D7M11_09140</name>
</gene>
<keyword evidence="5" id="KW-0449">Lipoprotein</keyword>
<dbReference type="PANTHER" id="PTHR43649:SF33">
    <property type="entry name" value="POLYGALACTURONAN_RHAMNOGALACTURONAN-BINDING PROTEIN YTCQ"/>
    <property type="match status" value="1"/>
</dbReference>
<keyword evidence="4" id="KW-0564">Palmitate</keyword>
<dbReference type="EMBL" id="RBAH01000005">
    <property type="protein sequence ID" value="RKN85243.1"/>
    <property type="molecule type" value="Genomic_DNA"/>
</dbReference>
<evidence type="ECO:0000256" key="3">
    <source>
        <dbReference type="ARBA" id="ARBA00023136"/>
    </source>
</evidence>
<evidence type="ECO:0000313" key="6">
    <source>
        <dbReference type="EMBL" id="RKN85243.1"/>
    </source>
</evidence>
<dbReference type="Gene3D" id="3.40.190.10">
    <property type="entry name" value="Periplasmic binding protein-like II"/>
    <property type="match status" value="1"/>
</dbReference>